<comment type="subcellular location">
    <subcellularLocation>
        <location evidence="1">Membrane</location>
        <topology evidence="1">Multi-pass membrane protein</topology>
    </subcellularLocation>
</comment>
<accession>A0A318E3S3</accession>
<comment type="caution">
    <text evidence="6">The sequence shown here is derived from an EMBL/GenBank/DDBJ whole genome shotgun (WGS) entry which is preliminary data.</text>
</comment>
<proteinExistence type="predicted"/>
<feature type="transmembrane region" description="Helical" evidence="5">
    <location>
        <begin position="189"/>
        <end position="208"/>
    </location>
</feature>
<dbReference type="Pfam" id="PF01758">
    <property type="entry name" value="SBF"/>
    <property type="match status" value="1"/>
</dbReference>
<dbReference type="Gene3D" id="1.20.1530.20">
    <property type="match status" value="1"/>
</dbReference>
<keyword evidence="2 5" id="KW-0812">Transmembrane</keyword>
<evidence type="ECO:0000256" key="1">
    <source>
        <dbReference type="ARBA" id="ARBA00004141"/>
    </source>
</evidence>
<sequence>MPSEIDQIQLSFSPDAALVLQAILAVVVFGVALELRLSDFRQLLREPRLVLIGLSSQLVALPLLTLLLVGIAKPAPSIALGLMLTAACPGGNMSNVLTHWAGGRTSLSMAMTTISSLVAPASTPMIFGVLGSLHPVTRDAMRDVAVPYSELVGTIVLALVIPLFVGMMLAERRPALAARMRQPLKRFGLVVFFAFVVLAVAANHAIFWQALTGIFVLVLIHNALALATGFSVATLLRTGTAERRAITFETGIHNTALGLTLIFTYFQNLGGMALVVAWWGIWHLITGGLLARYWARRPGHSSG</sequence>
<evidence type="ECO:0000256" key="3">
    <source>
        <dbReference type="ARBA" id="ARBA00022989"/>
    </source>
</evidence>
<reference evidence="6 7" key="1">
    <citation type="submission" date="2018-04" db="EMBL/GenBank/DDBJ databases">
        <title>Genomic Encyclopedia of Type Strains, Phase IV (KMG-IV): sequencing the most valuable type-strain genomes for metagenomic binning, comparative biology and taxonomic classification.</title>
        <authorList>
            <person name="Goeker M."/>
        </authorList>
    </citation>
    <scope>NUCLEOTIDE SEQUENCE [LARGE SCALE GENOMIC DNA]</scope>
    <source>
        <strain evidence="6 7">DSM 104150</strain>
    </source>
</reference>
<evidence type="ECO:0000256" key="2">
    <source>
        <dbReference type="ARBA" id="ARBA00022692"/>
    </source>
</evidence>
<dbReference type="InterPro" id="IPR004710">
    <property type="entry name" value="Bilac:Na_transpt"/>
</dbReference>
<dbReference type="OrthoDB" id="9806785at2"/>
<dbReference type="PANTHER" id="PTHR10361">
    <property type="entry name" value="SODIUM-BILE ACID COTRANSPORTER"/>
    <property type="match status" value="1"/>
</dbReference>
<keyword evidence="3 5" id="KW-1133">Transmembrane helix</keyword>
<dbReference type="RefSeq" id="WP_110266429.1">
    <property type="nucleotide sequence ID" value="NZ_CAKZQT010000005.1"/>
</dbReference>
<feature type="transmembrane region" description="Helical" evidence="5">
    <location>
        <begin position="16"/>
        <end position="37"/>
    </location>
</feature>
<gene>
    <name evidence="6" type="ORF">C8D93_11153</name>
</gene>
<evidence type="ECO:0000313" key="6">
    <source>
        <dbReference type="EMBL" id="PXV64881.1"/>
    </source>
</evidence>
<dbReference type="InterPro" id="IPR002657">
    <property type="entry name" value="BilAc:Na_symport/Acr3"/>
</dbReference>
<keyword evidence="4 5" id="KW-0472">Membrane</keyword>
<evidence type="ECO:0000256" key="5">
    <source>
        <dbReference type="SAM" id="Phobius"/>
    </source>
</evidence>
<feature type="transmembrane region" description="Helical" evidence="5">
    <location>
        <begin position="49"/>
        <end position="72"/>
    </location>
</feature>
<dbReference type="GO" id="GO:0016020">
    <property type="term" value="C:membrane"/>
    <property type="evidence" value="ECO:0007669"/>
    <property type="project" value="UniProtKB-SubCell"/>
</dbReference>
<feature type="transmembrane region" description="Helical" evidence="5">
    <location>
        <begin position="109"/>
        <end position="131"/>
    </location>
</feature>
<dbReference type="EMBL" id="QICN01000011">
    <property type="protein sequence ID" value="PXV64881.1"/>
    <property type="molecule type" value="Genomic_DNA"/>
</dbReference>
<organism evidence="6 7">
    <name type="scientific">Sinimarinibacterium flocculans</name>
    <dbReference type="NCBI Taxonomy" id="985250"/>
    <lineage>
        <taxon>Bacteria</taxon>
        <taxon>Pseudomonadati</taxon>
        <taxon>Pseudomonadota</taxon>
        <taxon>Gammaproteobacteria</taxon>
        <taxon>Nevskiales</taxon>
        <taxon>Nevskiaceae</taxon>
        <taxon>Sinimarinibacterium</taxon>
    </lineage>
</organism>
<feature type="transmembrane region" description="Helical" evidence="5">
    <location>
        <begin position="78"/>
        <end position="97"/>
    </location>
</feature>
<protein>
    <submittedName>
        <fullName evidence="6">BASS family bile acid:Na+ symporter</fullName>
    </submittedName>
</protein>
<dbReference type="AlphaFoldDB" id="A0A318E3S3"/>
<name>A0A318E3S3_9GAMM</name>
<evidence type="ECO:0000313" key="7">
    <source>
        <dbReference type="Proteomes" id="UP000248330"/>
    </source>
</evidence>
<dbReference type="InterPro" id="IPR038770">
    <property type="entry name" value="Na+/solute_symporter_sf"/>
</dbReference>
<feature type="transmembrane region" description="Helical" evidence="5">
    <location>
        <begin position="151"/>
        <end position="169"/>
    </location>
</feature>
<feature type="transmembrane region" description="Helical" evidence="5">
    <location>
        <begin position="214"/>
        <end position="236"/>
    </location>
</feature>
<evidence type="ECO:0000256" key="4">
    <source>
        <dbReference type="ARBA" id="ARBA00023136"/>
    </source>
</evidence>
<dbReference type="Proteomes" id="UP000248330">
    <property type="component" value="Unassembled WGS sequence"/>
</dbReference>
<keyword evidence="7" id="KW-1185">Reference proteome</keyword>
<dbReference type="PANTHER" id="PTHR10361:SF28">
    <property type="entry name" value="P3 PROTEIN-RELATED"/>
    <property type="match status" value="1"/>
</dbReference>